<gene>
    <name evidence="5" type="primary">ycf23</name>
</gene>
<evidence type="ECO:0000256" key="2">
    <source>
        <dbReference type="ARBA" id="ARBA00009664"/>
    </source>
</evidence>
<dbReference type="GO" id="GO:0009536">
    <property type="term" value="C:plastid"/>
    <property type="evidence" value="ECO:0007669"/>
    <property type="project" value="UniProtKB-SubCell"/>
</dbReference>
<protein>
    <recommendedName>
        <fullName evidence="3">Uncharacterized protein ycf23</fullName>
    </recommendedName>
</protein>
<dbReference type="InterPro" id="IPR011060">
    <property type="entry name" value="RibuloseP-bd_barrel"/>
</dbReference>
<dbReference type="AlphaFoldDB" id="A0A7U1G3T5"/>
<dbReference type="Pfam" id="PF04481">
    <property type="entry name" value="DUF561"/>
    <property type="match status" value="1"/>
</dbReference>
<comment type="subcellular location">
    <subcellularLocation>
        <location evidence="1">Plastid</location>
    </subcellularLocation>
</comment>
<evidence type="ECO:0000256" key="1">
    <source>
        <dbReference type="ARBA" id="ARBA00004474"/>
    </source>
</evidence>
<accession>A0A7U1G3T5</accession>
<dbReference type="SUPFAM" id="SSF51366">
    <property type="entry name" value="Ribulose-phoshate binding barrel"/>
    <property type="match status" value="1"/>
</dbReference>
<organism evidence="5">
    <name type="scientific">Cumathamnion serrulatum</name>
    <dbReference type="NCBI Taxonomy" id="1206573"/>
    <lineage>
        <taxon>Eukaryota</taxon>
        <taxon>Rhodophyta</taxon>
        <taxon>Florideophyceae</taxon>
        <taxon>Rhodymeniophycidae</taxon>
        <taxon>Ceramiales</taxon>
        <taxon>Delesseriaceae</taxon>
        <taxon>Cumathamnion</taxon>
    </lineage>
</organism>
<sequence length="272" mass="30211">MNLFNRKLLIPFKSKKIFKVICGLSNVNINELINTIKAAELANANYIDLVANTKIVSIVKNITNLPICVSSIDPIELYNCILAGADLVEIGNFDSFYKKNILFSPSQILELAKETRRLIKSKDICVTIPYTLKLIEQVSLAKQLESIGINIIQTEGCNIYNSNSYSSKNSQIMKSAINASYSLCSTYVVSNSVNIPVITSSGLDLISSSIAFYCGASGIGIGSNIIKQKNIYDMYLYINEIRNSINIQFNNHNFQAVYLSMSEKIKKKSTIN</sequence>
<keyword evidence="4 5" id="KW-0934">Plastid</keyword>
<dbReference type="PANTHER" id="PTHR36895">
    <property type="match status" value="1"/>
</dbReference>
<geneLocation type="plastid" evidence="5"/>
<dbReference type="InterPro" id="IPR007570">
    <property type="entry name" value="Uncharacterised_Ycf23"/>
</dbReference>
<evidence type="ECO:0000256" key="3">
    <source>
        <dbReference type="ARBA" id="ARBA00021523"/>
    </source>
</evidence>
<dbReference type="EMBL" id="MW292565">
    <property type="protein sequence ID" value="QQY85296.1"/>
    <property type="molecule type" value="Genomic_DNA"/>
</dbReference>
<dbReference type="GeneID" id="67159550"/>
<reference evidence="5" key="1">
    <citation type="submission" date="2020-11" db="EMBL/GenBank/DDBJ databases">
        <title>Complete plastid genome of Cumathamnion serrulatum (Ceramiales, Florideophyceae, Rhodophyta).</title>
        <authorList>
            <person name="Kim H."/>
            <person name="Yoon H.S."/>
        </authorList>
    </citation>
    <scope>NUCLEOTIDE SEQUENCE</scope>
</reference>
<dbReference type="RefSeq" id="YP_010155886.1">
    <property type="nucleotide sequence ID" value="NC_057222.1"/>
</dbReference>
<evidence type="ECO:0000313" key="5">
    <source>
        <dbReference type="EMBL" id="QQY85296.1"/>
    </source>
</evidence>
<comment type="similarity">
    <text evidence="2">Belongs to the ycf23 family.</text>
</comment>
<proteinExistence type="inferred from homology"/>
<evidence type="ECO:0000256" key="4">
    <source>
        <dbReference type="ARBA" id="ARBA00022640"/>
    </source>
</evidence>
<dbReference type="PANTHER" id="PTHR36895:SF1">
    <property type="entry name" value="YCF23 PROTEIN"/>
    <property type="match status" value="1"/>
</dbReference>
<name>A0A7U1G3T5_9FLOR</name>